<evidence type="ECO:0000313" key="2">
    <source>
        <dbReference type="Proteomes" id="UP000254924"/>
    </source>
</evidence>
<organism evidence="1 2">
    <name type="scientific">Streptococcus hyointestinalis</name>
    <dbReference type="NCBI Taxonomy" id="1337"/>
    <lineage>
        <taxon>Bacteria</taxon>
        <taxon>Bacillati</taxon>
        <taxon>Bacillota</taxon>
        <taxon>Bacilli</taxon>
        <taxon>Lactobacillales</taxon>
        <taxon>Streptococcaceae</taxon>
        <taxon>Streptococcus</taxon>
    </lineage>
</organism>
<dbReference type="AlphaFoldDB" id="A0A380KFV5"/>
<evidence type="ECO:0008006" key="3">
    <source>
        <dbReference type="Google" id="ProtNLM"/>
    </source>
</evidence>
<accession>A0A380KFV5</accession>
<name>A0A380KFV5_9STRE</name>
<protein>
    <recommendedName>
        <fullName evidence="3">Phage protein</fullName>
    </recommendedName>
</protein>
<sequence length="66" mass="7790">MLKEWLNTTGFEKTREAKKMAKIKKKLMTLEIERCQKKMTHCDVTAVDKKIADHKSAYAKMCEDKR</sequence>
<dbReference type="Proteomes" id="UP000254924">
    <property type="component" value="Unassembled WGS sequence"/>
</dbReference>
<reference evidence="1 2" key="1">
    <citation type="submission" date="2018-06" db="EMBL/GenBank/DDBJ databases">
        <authorList>
            <consortium name="Pathogen Informatics"/>
            <person name="Doyle S."/>
        </authorList>
    </citation>
    <scope>NUCLEOTIDE SEQUENCE [LARGE SCALE GENOMIC DNA]</scope>
    <source>
        <strain evidence="1 2">NCTC12224</strain>
    </source>
</reference>
<evidence type="ECO:0000313" key="1">
    <source>
        <dbReference type="EMBL" id="SUN63140.1"/>
    </source>
</evidence>
<keyword evidence="2" id="KW-1185">Reference proteome</keyword>
<gene>
    <name evidence="1" type="ORF">NCTC12224_02259</name>
</gene>
<proteinExistence type="predicted"/>
<dbReference type="EMBL" id="UHFN01000007">
    <property type="protein sequence ID" value="SUN63140.1"/>
    <property type="molecule type" value="Genomic_DNA"/>
</dbReference>